<accession>A0ABT5X9H0</accession>
<dbReference type="SUPFAM" id="SSF46785">
    <property type="entry name" value="Winged helix' DNA-binding domain"/>
    <property type="match status" value="1"/>
</dbReference>
<gene>
    <name evidence="2" type="ORF">P0O15_09225</name>
</gene>
<feature type="domain" description="B-block binding subunit of TFIIIC" evidence="1">
    <location>
        <begin position="10"/>
        <end position="49"/>
    </location>
</feature>
<dbReference type="RefSeq" id="WP_316967070.1">
    <property type="nucleotide sequence ID" value="NZ_JARFPK010000036.1"/>
</dbReference>
<proteinExistence type="predicted"/>
<protein>
    <submittedName>
        <fullName evidence="2">Lrp/AsnC family transcriptional regulator</fullName>
    </submittedName>
</protein>
<reference evidence="2 3" key="1">
    <citation type="submission" date="2023-03" db="EMBL/GenBank/DDBJ databases">
        <title>WGS of Methanotrichaceae archaeon Mx.</title>
        <authorList>
            <person name="Sorokin D.Y."/>
            <person name="Merkel A.Y."/>
        </authorList>
    </citation>
    <scope>NUCLEOTIDE SEQUENCE [LARGE SCALE GENOMIC DNA]</scope>
    <source>
        <strain evidence="2 3">Mx</strain>
    </source>
</reference>
<dbReference type="EMBL" id="JARFPK010000036">
    <property type="protein sequence ID" value="MDF0591337.1"/>
    <property type="molecule type" value="Genomic_DNA"/>
</dbReference>
<evidence type="ECO:0000313" key="2">
    <source>
        <dbReference type="EMBL" id="MDF0591337.1"/>
    </source>
</evidence>
<organism evidence="2 3">
    <name type="scientific">Candidatus Methanocrinis natronophilus</name>
    <dbReference type="NCBI Taxonomy" id="3033396"/>
    <lineage>
        <taxon>Archaea</taxon>
        <taxon>Methanobacteriati</taxon>
        <taxon>Methanobacteriota</taxon>
        <taxon>Stenosarchaea group</taxon>
        <taxon>Methanomicrobia</taxon>
        <taxon>Methanotrichales</taxon>
        <taxon>Methanotrichaceae</taxon>
        <taxon>Methanocrinis</taxon>
    </lineage>
</organism>
<comment type="caution">
    <text evidence="2">The sequence shown here is derived from an EMBL/GenBank/DDBJ whole genome shotgun (WGS) entry which is preliminary data.</text>
</comment>
<dbReference type="Pfam" id="PF04182">
    <property type="entry name" value="B-block_TFIIIC"/>
    <property type="match status" value="1"/>
</dbReference>
<dbReference type="Proteomes" id="UP001220010">
    <property type="component" value="Unassembled WGS sequence"/>
</dbReference>
<dbReference type="InterPro" id="IPR007309">
    <property type="entry name" value="TFIIIC_Bblock-bd"/>
</dbReference>
<evidence type="ECO:0000313" key="3">
    <source>
        <dbReference type="Proteomes" id="UP001220010"/>
    </source>
</evidence>
<sequence length="129" mass="14555">MYEEALEYIKSCEDGVLQSDLWKCLDIDSRKCSRIVSKLLKEDLIKREPESVDGVRTFRLRYAGALVSSSQFIPLLAGDEFEPCAGCIKECVPEHCPELSEWIFAVVFTEGSDLILDHPIKKVSTANLQ</sequence>
<keyword evidence="3" id="KW-1185">Reference proteome</keyword>
<name>A0ABT5X9H0_9EURY</name>
<evidence type="ECO:0000259" key="1">
    <source>
        <dbReference type="Pfam" id="PF04182"/>
    </source>
</evidence>
<dbReference type="Gene3D" id="1.10.10.10">
    <property type="entry name" value="Winged helix-like DNA-binding domain superfamily/Winged helix DNA-binding domain"/>
    <property type="match status" value="1"/>
</dbReference>
<dbReference type="InterPro" id="IPR036388">
    <property type="entry name" value="WH-like_DNA-bd_sf"/>
</dbReference>
<dbReference type="InterPro" id="IPR036390">
    <property type="entry name" value="WH_DNA-bd_sf"/>
</dbReference>